<dbReference type="NCBIfam" id="NF007915">
    <property type="entry name" value="PRK10629.1"/>
    <property type="match status" value="1"/>
</dbReference>
<keyword evidence="2 6" id="KW-0997">Cell inner membrane</keyword>
<keyword evidence="3 6" id="KW-0812">Transmembrane</keyword>
<dbReference type="GO" id="GO:0005886">
    <property type="term" value="C:plasma membrane"/>
    <property type="evidence" value="ECO:0007669"/>
    <property type="project" value="UniProtKB-SubCell"/>
</dbReference>
<dbReference type="Pfam" id="PF13721">
    <property type="entry name" value="SecD-TM1"/>
    <property type="match status" value="1"/>
</dbReference>
<dbReference type="InterPro" id="IPR026574">
    <property type="entry name" value="Modulator_MzrA"/>
</dbReference>
<evidence type="ECO:0000256" key="2">
    <source>
        <dbReference type="ARBA" id="ARBA00022519"/>
    </source>
</evidence>
<dbReference type="Gene3D" id="3.30.70.260">
    <property type="match status" value="1"/>
</dbReference>
<evidence type="ECO:0000256" key="5">
    <source>
        <dbReference type="ARBA" id="ARBA00023136"/>
    </source>
</evidence>
<protein>
    <recommendedName>
        <fullName evidence="6">Modulator protein MzrA</fullName>
    </recommendedName>
</protein>
<evidence type="ECO:0000256" key="4">
    <source>
        <dbReference type="ARBA" id="ARBA00022989"/>
    </source>
</evidence>
<evidence type="ECO:0000256" key="1">
    <source>
        <dbReference type="ARBA" id="ARBA00022475"/>
    </source>
</evidence>
<name>A0A0M2KA04_9GAMM</name>
<dbReference type="EMBL" id="JXNU01000003">
    <property type="protein sequence ID" value="KKF36230.1"/>
    <property type="molecule type" value="Genomic_DNA"/>
</dbReference>
<keyword evidence="4 6" id="KW-1133">Transmembrane helix</keyword>
<dbReference type="STRING" id="65700.SY86_13555"/>
<comment type="function">
    <text evidence="6">Modulates the activity of the EnvZ/OmpR two-component regulatory system, probably by directly modulating EnvZ enzymatic activity and increasing stability of phosphorylated OmpR.</text>
</comment>
<reference evidence="8 9" key="1">
    <citation type="submission" date="2015-01" db="EMBL/GenBank/DDBJ databases">
        <title>Erwinia tracheiphila.</title>
        <authorList>
            <person name="Shapiro L.R."/>
        </authorList>
    </citation>
    <scope>NUCLEOTIDE SEQUENCE [LARGE SCALE GENOMIC DNA]</scope>
    <source>
        <strain evidence="8 9">BuffGH</strain>
    </source>
</reference>
<sequence length="142" mass="16071">MAKEAQHLSVKRKLIVLKRIRLYGVPGYLTTMAATLALLMMFFLPTRVRNESALHIRASHQGTALPDGFFVYQRLSARGIQIKSITLDNKILIIQFDSFKQSAEAEKVLRDLLPFDFDVAQQEEPSPFSWISCLNTASQTLS</sequence>
<evidence type="ECO:0000256" key="6">
    <source>
        <dbReference type="HAMAP-Rule" id="MF_00904"/>
    </source>
</evidence>
<comment type="similarity">
    <text evidence="6">Belongs to the MzrA family.</text>
</comment>
<feature type="transmembrane region" description="Helical" evidence="6">
    <location>
        <begin position="20"/>
        <end position="44"/>
    </location>
</feature>
<dbReference type="GO" id="GO:0019901">
    <property type="term" value="F:protein kinase binding"/>
    <property type="evidence" value="ECO:0007669"/>
    <property type="project" value="UniProtKB-UniRule"/>
</dbReference>
<evidence type="ECO:0000259" key="7">
    <source>
        <dbReference type="Pfam" id="PF13721"/>
    </source>
</evidence>
<comment type="subcellular location">
    <subcellularLocation>
        <location evidence="6">Cell inner membrane</location>
        <topology evidence="6">Single-pass membrane protein</topology>
    </subcellularLocation>
</comment>
<comment type="subunit">
    <text evidence="6">Interacts with EnvZ.</text>
</comment>
<dbReference type="Proteomes" id="UP000033924">
    <property type="component" value="Unassembled WGS sequence"/>
</dbReference>
<comment type="caution">
    <text evidence="8">The sequence shown here is derived from an EMBL/GenBank/DDBJ whole genome shotgun (WGS) entry which is preliminary data.</text>
</comment>
<dbReference type="HAMAP" id="MF_00904">
    <property type="entry name" value="Modulator_MzrA"/>
    <property type="match status" value="1"/>
</dbReference>
<accession>A0A0M2KA04</accession>
<gene>
    <name evidence="6" type="primary">mzrA</name>
    <name evidence="8" type="ORF">SY86_13555</name>
</gene>
<dbReference type="InterPro" id="IPR027398">
    <property type="entry name" value="SecD-TM"/>
</dbReference>
<dbReference type="AlphaFoldDB" id="A0A0M2KA04"/>
<proteinExistence type="inferred from homology"/>
<keyword evidence="5 6" id="KW-0472">Membrane</keyword>
<organism evidence="8 9">
    <name type="scientific">Erwinia tracheiphila</name>
    <dbReference type="NCBI Taxonomy" id="65700"/>
    <lineage>
        <taxon>Bacteria</taxon>
        <taxon>Pseudomonadati</taxon>
        <taxon>Pseudomonadota</taxon>
        <taxon>Gammaproteobacteria</taxon>
        <taxon>Enterobacterales</taxon>
        <taxon>Erwiniaceae</taxon>
        <taxon>Erwinia</taxon>
    </lineage>
</organism>
<dbReference type="RefSeq" id="WP_040465537.1">
    <property type="nucleotide sequence ID" value="NZ_CP013970.1"/>
</dbReference>
<feature type="domain" description="SecD export protein N-terminal TM" evidence="7">
    <location>
        <begin position="32"/>
        <end position="120"/>
    </location>
</feature>
<keyword evidence="1 6" id="KW-1003">Cell membrane</keyword>
<keyword evidence="9" id="KW-1185">Reference proteome</keyword>
<dbReference type="PATRIC" id="fig|65700.7.peg.3415"/>
<evidence type="ECO:0000313" key="8">
    <source>
        <dbReference type="EMBL" id="KKF36230.1"/>
    </source>
</evidence>
<evidence type="ECO:0000313" key="9">
    <source>
        <dbReference type="Proteomes" id="UP000033924"/>
    </source>
</evidence>
<evidence type="ECO:0000256" key="3">
    <source>
        <dbReference type="ARBA" id="ARBA00022692"/>
    </source>
</evidence>